<feature type="transmembrane region" description="Helical" evidence="1">
    <location>
        <begin position="181"/>
        <end position="202"/>
    </location>
</feature>
<dbReference type="Proteomes" id="UP000634136">
    <property type="component" value="Unassembled WGS sequence"/>
</dbReference>
<feature type="transmembrane region" description="Helical" evidence="1">
    <location>
        <begin position="208"/>
        <end position="229"/>
    </location>
</feature>
<evidence type="ECO:0000256" key="1">
    <source>
        <dbReference type="SAM" id="Phobius"/>
    </source>
</evidence>
<comment type="caution">
    <text evidence="2">The sequence shown here is derived from an EMBL/GenBank/DDBJ whole genome shotgun (WGS) entry which is preliminary data.</text>
</comment>
<dbReference type="AlphaFoldDB" id="A0A834X9C2"/>
<accession>A0A834X9C2</accession>
<reference evidence="2" key="1">
    <citation type="submission" date="2020-09" db="EMBL/GenBank/DDBJ databases">
        <title>Genome-Enabled Discovery of Anthraquinone Biosynthesis in Senna tora.</title>
        <authorList>
            <person name="Kang S.-H."/>
            <person name="Pandey R.P."/>
            <person name="Lee C.-M."/>
            <person name="Sim J.-S."/>
            <person name="Jeong J.-T."/>
            <person name="Choi B.-S."/>
            <person name="Jung M."/>
            <person name="Ginzburg D."/>
            <person name="Zhao K."/>
            <person name="Won S.Y."/>
            <person name="Oh T.-J."/>
            <person name="Yu Y."/>
            <person name="Kim N.-H."/>
            <person name="Lee O.R."/>
            <person name="Lee T.-H."/>
            <person name="Bashyal P."/>
            <person name="Kim T.-S."/>
            <person name="Lee W.-H."/>
            <person name="Kawkins C."/>
            <person name="Kim C.-K."/>
            <person name="Kim J.S."/>
            <person name="Ahn B.O."/>
            <person name="Rhee S.Y."/>
            <person name="Sohng J.K."/>
        </authorList>
    </citation>
    <scope>NUCLEOTIDE SEQUENCE</scope>
    <source>
        <tissue evidence="2">Leaf</tissue>
    </source>
</reference>
<dbReference type="PANTHER" id="PTHR36000">
    <property type="entry name" value="DEFECTIVE 1273 PROTEIN, PUTATIVE-RELATED"/>
    <property type="match status" value="1"/>
</dbReference>
<proteinExistence type="predicted"/>
<evidence type="ECO:0000313" key="3">
    <source>
        <dbReference type="Proteomes" id="UP000634136"/>
    </source>
</evidence>
<sequence>MAMPYPSCLVSSSARFLPSTDKNYARVEPPYSLGFKGTSWFVQKHSCNLSVKKFCAKLGPKVSCSMNMSAQESDDHNKIKLDHLIAEGQKLWDSSPQPVKSFPWNKALENFIQLILDLFLAVVKYLSVPVLAISSLSELSYCAHEKKLFLVPVPLLFGFTIAGVLKEAALDSSPRLKDAEVPWHLIVIAILFTLIKLPGPYYPYWGRILIPHFTNGVLLRTLWFAILWYRRPQKPSKLSNFVDGSE</sequence>
<name>A0A834X9C2_9FABA</name>
<dbReference type="PANTHER" id="PTHR36000:SF2">
    <property type="entry name" value="DEFECTIVE 1273 PROTEIN, PUTATIVE-RELATED"/>
    <property type="match status" value="1"/>
</dbReference>
<organism evidence="2 3">
    <name type="scientific">Senna tora</name>
    <dbReference type="NCBI Taxonomy" id="362788"/>
    <lineage>
        <taxon>Eukaryota</taxon>
        <taxon>Viridiplantae</taxon>
        <taxon>Streptophyta</taxon>
        <taxon>Embryophyta</taxon>
        <taxon>Tracheophyta</taxon>
        <taxon>Spermatophyta</taxon>
        <taxon>Magnoliopsida</taxon>
        <taxon>eudicotyledons</taxon>
        <taxon>Gunneridae</taxon>
        <taxon>Pentapetalae</taxon>
        <taxon>rosids</taxon>
        <taxon>fabids</taxon>
        <taxon>Fabales</taxon>
        <taxon>Fabaceae</taxon>
        <taxon>Caesalpinioideae</taxon>
        <taxon>Cassia clade</taxon>
        <taxon>Senna</taxon>
    </lineage>
</organism>
<keyword evidence="1" id="KW-0472">Membrane</keyword>
<gene>
    <name evidence="2" type="ORF">G2W53_003174</name>
</gene>
<keyword evidence="1" id="KW-1133">Transmembrane helix</keyword>
<keyword evidence="1" id="KW-0812">Transmembrane</keyword>
<dbReference type="EMBL" id="JAAIUW010000002">
    <property type="protein sequence ID" value="KAF7840876.1"/>
    <property type="molecule type" value="Genomic_DNA"/>
</dbReference>
<feature type="transmembrane region" description="Helical" evidence="1">
    <location>
        <begin position="114"/>
        <end position="136"/>
    </location>
</feature>
<evidence type="ECO:0000313" key="2">
    <source>
        <dbReference type="EMBL" id="KAF7840876.1"/>
    </source>
</evidence>
<feature type="transmembrane region" description="Helical" evidence="1">
    <location>
        <begin position="148"/>
        <end position="169"/>
    </location>
</feature>
<dbReference type="OrthoDB" id="1934999at2759"/>
<keyword evidence="3" id="KW-1185">Reference proteome</keyword>
<protein>
    <submittedName>
        <fullName evidence="2">Myb proto-oncogene protein</fullName>
    </submittedName>
</protein>